<evidence type="ECO:0000256" key="1">
    <source>
        <dbReference type="ARBA" id="ARBA00023015"/>
    </source>
</evidence>
<dbReference type="InterPro" id="IPR036693">
    <property type="entry name" value="TF_LuxR_autoind-bd_dom_sf"/>
</dbReference>
<evidence type="ECO:0000256" key="3">
    <source>
        <dbReference type="ARBA" id="ARBA00023163"/>
    </source>
</evidence>
<dbReference type="InterPro" id="IPR005143">
    <property type="entry name" value="TF_LuxR_autoind-bd_dom"/>
</dbReference>
<dbReference type="Gene3D" id="3.30.450.80">
    <property type="entry name" value="Transcription factor LuxR-like, autoinducer-binding domain"/>
    <property type="match status" value="1"/>
</dbReference>
<dbReference type="OrthoDB" id="5746767at2"/>
<dbReference type="AlphaFoldDB" id="A0A3M0C0J1"/>
<dbReference type="GO" id="GO:0006355">
    <property type="term" value="P:regulation of DNA-templated transcription"/>
    <property type="evidence" value="ECO:0007669"/>
    <property type="project" value="InterPro"/>
</dbReference>
<accession>A0A3M0C0J1</accession>
<dbReference type="InterPro" id="IPR036388">
    <property type="entry name" value="WH-like_DNA-bd_sf"/>
</dbReference>
<dbReference type="Proteomes" id="UP000271227">
    <property type="component" value="Unassembled WGS sequence"/>
</dbReference>
<dbReference type="InterPro" id="IPR016032">
    <property type="entry name" value="Sig_transdc_resp-reg_C-effctor"/>
</dbReference>
<gene>
    <name evidence="5" type="ORF">BXY39_3174</name>
</gene>
<feature type="domain" description="Transcription factor LuxR-like autoinducer-binding" evidence="4">
    <location>
        <begin position="39"/>
        <end position="166"/>
    </location>
</feature>
<dbReference type="Gene3D" id="1.10.10.10">
    <property type="entry name" value="Winged helix-like DNA-binding domain superfamily/Winged helix DNA-binding domain"/>
    <property type="match status" value="1"/>
</dbReference>
<reference evidence="5 6" key="1">
    <citation type="submission" date="2018-10" db="EMBL/GenBank/DDBJ databases">
        <title>Genomic Encyclopedia of Archaeal and Bacterial Type Strains, Phase II (KMG-II): from individual species to whole genera.</title>
        <authorList>
            <person name="Goeker M."/>
        </authorList>
    </citation>
    <scope>NUCLEOTIDE SEQUENCE [LARGE SCALE GENOMIC DNA]</scope>
    <source>
        <strain evidence="5 6">DSM 25217</strain>
    </source>
</reference>
<keyword evidence="2" id="KW-0238">DNA-binding</keyword>
<dbReference type="InParanoid" id="A0A3M0C0J1"/>
<dbReference type="SUPFAM" id="SSF46894">
    <property type="entry name" value="C-terminal effector domain of the bipartite response regulators"/>
    <property type="match status" value="1"/>
</dbReference>
<dbReference type="SUPFAM" id="SSF75516">
    <property type="entry name" value="Pheromone-binding domain of LuxR-like quorum-sensing transcription factors"/>
    <property type="match status" value="1"/>
</dbReference>
<protein>
    <submittedName>
        <fullName evidence="5">Autoinducer binding domain-containing protein</fullName>
    </submittedName>
</protein>
<keyword evidence="1" id="KW-0805">Transcription regulation</keyword>
<comment type="caution">
    <text evidence="5">The sequence shown here is derived from an EMBL/GenBank/DDBJ whole genome shotgun (WGS) entry which is preliminary data.</text>
</comment>
<organism evidence="5 6">
    <name type="scientific">Eilatimonas milleporae</name>
    <dbReference type="NCBI Taxonomy" id="911205"/>
    <lineage>
        <taxon>Bacteria</taxon>
        <taxon>Pseudomonadati</taxon>
        <taxon>Pseudomonadota</taxon>
        <taxon>Alphaproteobacteria</taxon>
        <taxon>Kordiimonadales</taxon>
        <taxon>Kordiimonadaceae</taxon>
        <taxon>Eilatimonas</taxon>
    </lineage>
</organism>
<dbReference type="Pfam" id="PF03472">
    <property type="entry name" value="Autoind_bind"/>
    <property type="match status" value="1"/>
</dbReference>
<keyword evidence="3" id="KW-0804">Transcription</keyword>
<name>A0A3M0C0J1_9PROT</name>
<evidence type="ECO:0000256" key="2">
    <source>
        <dbReference type="ARBA" id="ARBA00023125"/>
    </source>
</evidence>
<dbReference type="RefSeq" id="WP_121939816.1">
    <property type="nucleotide sequence ID" value="NZ_REFR01000014.1"/>
</dbReference>
<dbReference type="EMBL" id="REFR01000014">
    <property type="protein sequence ID" value="RMB02822.1"/>
    <property type="molecule type" value="Genomic_DNA"/>
</dbReference>
<evidence type="ECO:0000259" key="4">
    <source>
        <dbReference type="Pfam" id="PF03472"/>
    </source>
</evidence>
<sequence length="288" mass="33179">MRSADNTREEQQGYCPSVSDFQVFRTLNTSRDFGEFKKNIGRILRGLGFEEYAFSRMHTEGKVDPYLLTTSSEMRQAYYEDGLYEHCIITQYARHNRQPIYQSVIEKELKSMSWKTSFSICNEKIFQLFKHFKYNDFYLMPSQALNGNGNVVLSLAGRDVASYDFRQKVEKANPVLRQLSDAIDYVGTRKFASSFLSEEESPTIAITPRPLQILTIMAQEDMSLQETADHLDRSVHTLNQQVAAARKAFGVDTTHGAIYQAIREGLIDCEKNRLKNHRPEDVITLKTR</sequence>
<keyword evidence="6" id="KW-1185">Reference proteome</keyword>
<proteinExistence type="predicted"/>
<dbReference type="GO" id="GO:0003677">
    <property type="term" value="F:DNA binding"/>
    <property type="evidence" value="ECO:0007669"/>
    <property type="project" value="UniProtKB-KW"/>
</dbReference>
<evidence type="ECO:0000313" key="6">
    <source>
        <dbReference type="Proteomes" id="UP000271227"/>
    </source>
</evidence>
<evidence type="ECO:0000313" key="5">
    <source>
        <dbReference type="EMBL" id="RMB02822.1"/>
    </source>
</evidence>